<accession>A0A6V7XJA1</accession>
<gene>
    <name evidence="2" type="ORF">MENT_LOCUS52781</name>
</gene>
<keyword evidence="1" id="KW-0732">Signal</keyword>
<sequence>MRNIKKIKFLILSKILILFFCFVYQTNAGTTSKRKEREPSNLISFQTAKKQKTGKSTKNVYTITVEQQLGLLNECKSLKPYEFQYLLKIYVGKINSNEGHKITEDLKQLEKFMKYYEERKGKIEINVKSYFELKQSLAENEEDKMKNQTKMGSIRQELNKIFILYLNYLKKREIVNLVVKNFVNGMDKKVKNKYLKLEENQKKFYENGNNVNI</sequence>
<feature type="signal peptide" evidence="1">
    <location>
        <begin position="1"/>
        <end position="28"/>
    </location>
</feature>
<dbReference type="EMBL" id="CAJEWN010001692">
    <property type="protein sequence ID" value="CAD2199399.1"/>
    <property type="molecule type" value="Genomic_DNA"/>
</dbReference>
<proteinExistence type="predicted"/>
<evidence type="ECO:0000256" key="1">
    <source>
        <dbReference type="SAM" id="SignalP"/>
    </source>
</evidence>
<reference evidence="2 3" key="1">
    <citation type="submission" date="2020-08" db="EMBL/GenBank/DDBJ databases">
        <authorList>
            <person name="Koutsovoulos G."/>
            <person name="Danchin GJ E."/>
        </authorList>
    </citation>
    <scope>NUCLEOTIDE SEQUENCE [LARGE SCALE GENOMIC DNA]</scope>
</reference>
<feature type="chain" id="PRO_5027943096" evidence="1">
    <location>
        <begin position="29"/>
        <end position="213"/>
    </location>
</feature>
<evidence type="ECO:0000313" key="2">
    <source>
        <dbReference type="EMBL" id="CAD2199399.1"/>
    </source>
</evidence>
<dbReference type="AlphaFoldDB" id="A0A6V7XJA1"/>
<evidence type="ECO:0000313" key="3">
    <source>
        <dbReference type="Proteomes" id="UP000580250"/>
    </source>
</evidence>
<name>A0A6V7XJA1_MELEN</name>
<organism evidence="2 3">
    <name type="scientific">Meloidogyne enterolobii</name>
    <name type="common">Root-knot nematode worm</name>
    <name type="synonym">Meloidogyne mayaguensis</name>
    <dbReference type="NCBI Taxonomy" id="390850"/>
    <lineage>
        <taxon>Eukaryota</taxon>
        <taxon>Metazoa</taxon>
        <taxon>Ecdysozoa</taxon>
        <taxon>Nematoda</taxon>
        <taxon>Chromadorea</taxon>
        <taxon>Rhabditida</taxon>
        <taxon>Tylenchina</taxon>
        <taxon>Tylenchomorpha</taxon>
        <taxon>Tylenchoidea</taxon>
        <taxon>Meloidogynidae</taxon>
        <taxon>Meloidogyninae</taxon>
        <taxon>Meloidogyne</taxon>
    </lineage>
</organism>
<dbReference type="Proteomes" id="UP000580250">
    <property type="component" value="Unassembled WGS sequence"/>
</dbReference>
<comment type="caution">
    <text evidence="2">The sequence shown here is derived from an EMBL/GenBank/DDBJ whole genome shotgun (WGS) entry which is preliminary data.</text>
</comment>
<protein>
    <submittedName>
        <fullName evidence="2">Uncharacterized protein</fullName>
    </submittedName>
</protein>